<name>A0ABS7GN83_9HYPH</name>
<sequence>MQSIADLVRSPAGWQLRDSFIGEHRTSGTTEVDIDTGERLDFGRAELDRCAWAGGAISEPEPGVPFTQIFYLKAAAYDPLVSAAADIDYEGTFTLTSSPSEGGDIVQIDWDVTLDAFPAFEAYVERDGEISTLFTVPPPEGNTVQDLLGGANRRFQGSLTLFPNIVVTPE</sequence>
<dbReference type="RefSeq" id="WP_220332653.1">
    <property type="nucleotide sequence ID" value="NZ_JAEUAK010000001.1"/>
</dbReference>
<protein>
    <submittedName>
        <fullName evidence="1">Uncharacterized protein</fullName>
    </submittedName>
</protein>
<gene>
    <name evidence="1" type="ORF">JNB85_01665</name>
</gene>
<dbReference type="EMBL" id="JAEUAK010000001">
    <property type="protein sequence ID" value="MBW9051116.1"/>
    <property type="molecule type" value="Genomic_DNA"/>
</dbReference>
<organism evidence="1 2">
    <name type="scientific">Rhizobium mesosinicum</name>
    <dbReference type="NCBI Taxonomy" id="335017"/>
    <lineage>
        <taxon>Bacteria</taxon>
        <taxon>Pseudomonadati</taxon>
        <taxon>Pseudomonadota</taxon>
        <taxon>Alphaproteobacteria</taxon>
        <taxon>Hyphomicrobiales</taxon>
        <taxon>Rhizobiaceae</taxon>
        <taxon>Rhizobium/Agrobacterium group</taxon>
        <taxon>Rhizobium</taxon>
    </lineage>
</organism>
<keyword evidence="2" id="KW-1185">Reference proteome</keyword>
<reference evidence="1 2" key="1">
    <citation type="journal article" date="2021" name="MBio">
        <title>Poor Competitiveness of Bradyrhizobium in Pigeon Pea Root Colonization in Indian Soils.</title>
        <authorList>
            <person name="Chalasani D."/>
            <person name="Basu A."/>
            <person name="Pullabhotla S.V.S.R.N."/>
            <person name="Jorrin B."/>
            <person name="Neal A.L."/>
            <person name="Poole P.S."/>
            <person name="Podile A.R."/>
            <person name="Tkacz A."/>
        </authorList>
    </citation>
    <scope>NUCLEOTIDE SEQUENCE [LARGE SCALE GENOMIC DNA]</scope>
    <source>
        <strain evidence="1 2">HU56</strain>
    </source>
</reference>
<dbReference type="Proteomes" id="UP000717752">
    <property type="component" value="Unassembled WGS sequence"/>
</dbReference>
<comment type="caution">
    <text evidence="1">The sequence shown here is derived from an EMBL/GenBank/DDBJ whole genome shotgun (WGS) entry which is preliminary data.</text>
</comment>
<accession>A0ABS7GN83</accession>
<evidence type="ECO:0000313" key="2">
    <source>
        <dbReference type="Proteomes" id="UP000717752"/>
    </source>
</evidence>
<evidence type="ECO:0000313" key="1">
    <source>
        <dbReference type="EMBL" id="MBW9051116.1"/>
    </source>
</evidence>
<proteinExistence type="predicted"/>